<dbReference type="AlphaFoldDB" id="A0A1H2KDY0"/>
<proteinExistence type="predicted"/>
<organism evidence="1 2">
    <name type="scientific">Desulfobacula phenolica</name>
    <dbReference type="NCBI Taxonomy" id="90732"/>
    <lineage>
        <taxon>Bacteria</taxon>
        <taxon>Pseudomonadati</taxon>
        <taxon>Thermodesulfobacteriota</taxon>
        <taxon>Desulfobacteria</taxon>
        <taxon>Desulfobacterales</taxon>
        <taxon>Desulfobacteraceae</taxon>
        <taxon>Desulfobacula</taxon>
    </lineage>
</organism>
<sequence>MKKILVSITIVLITFFIITVGYCEDEKVRVYFGNGVFNHEKDAKEGLEALHELLDKVNIQGDLKGKILCEISYNPTDGIRDLYETAKQTHDLAWSAFWRILGGIDSMPNFIQDGLKTISARFDENMVKSYPSIQKHIEKYNEDLCQGDKVVVVAHSQGNLYANIAYKGINENVIDGFGIVSVANPSWYVAGDDSNQFYTTIDEDLIIGFLPGALRSNVNNFPGLNLDDLSGHMFIKSYLVQDLEAESRILDQIITKICNLEWPDGSCTQYLLATCVVESGDKFCMVWDLNNNQMAEDVMLDIGGIASFPCKKDDISFWLADKNLSGTPVIEVSDPVEGSPIYFGSPPPPDTYTYYYNDTNCQREGYCTEESAFRSYTIGVNGIDEKGNTGLVSYETHEYVNKRVDGYTGYIKSYQTYETPISARVTYQFPLVQIKISSLTNTGGTRARAIGGNFVKSEEKWWTVEALWPATEETKWYYIDRTTDISLEYKSPFSDKSIKTLNLLSTDEAKVFQDRTCLTQQNKQTIIDEKFAAKGIRNSEYMIVFYTNETKGMNTMIPCCPEQGSSYISCPPWGSISYANCISDGNYSHYQAIDFEVKAFIQKVESSDDINEVNPFEIPENSDFGSALFELKNQAADFSNDPGDRYCSEVLFDLNFIE</sequence>
<dbReference type="RefSeq" id="WP_092238737.1">
    <property type="nucleotide sequence ID" value="NZ_FNLL01000033.1"/>
</dbReference>
<evidence type="ECO:0000313" key="1">
    <source>
        <dbReference type="EMBL" id="SDU66638.1"/>
    </source>
</evidence>
<dbReference type="Proteomes" id="UP000199608">
    <property type="component" value="Unassembled WGS sequence"/>
</dbReference>
<reference evidence="2" key="1">
    <citation type="submission" date="2016-10" db="EMBL/GenBank/DDBJ databases">
        <authorList>
            <person name="Varghese N."/>
            <person name="Submissions S."/>
        </authorList>
    </citation>
    <scope>NUCLEOTIDE SEQUENCE [LARGE SCALE GENOMIC DNA]</scope>
    <source>
        <strain evidence="2">DSM 3384</strain>
    </source>
</reference>
<keyword evidence="2" id="KW-1185">Reference proteome</keyword>
<name>A0A1H2KDY0_9BACT</name>
<gene>
    <name evidence="1" type="ORF">SAMN04487931_1333</name>
</gene>
<dbReference type="EMBL" id="FNLL01000033">
    <property type="protein sequence ID" value="SDU66638.1"/>
    <property type="molecule type" value="Genomic_DNA"/>
</dbReference>
<accession>A0A1H2KDY0</accession>
<evidence type="ECO:0000313" key="2">
    <source>
        <dbReference type="Proteomes" id="UP000199608"/>
    </source>
</evidence>
<protein>
    <submittedName>
        <fullName evidence="1">Uncharacterized protein</fullName>
    </submittedName>
</protein>